<dbReference type="EMBL" id="RKLU01000003">
    <property type="protein sequence ID" value="TQQ81298.1"/>
    <property type="molecule type" value="Genomic_DNA"/>
</dbReference>
<reference evidence="1" key="1">
    <citation type="submission" date="2019-02" db="EMBL/GenBank/DDBJ databases">
        <title>Halonotius sp. a new haloarchaeum isolated from saline soil.</title>
        <authorList>
            <person name="Duran-Viseras A."/>
            <person name="Sanchez-Porro C."/>
            <person name="Ventosa A."/>
        </authorList>
    </citation>
    <scope>NUCLEOTIDE SEQUENCE</scope>
    <source>
        <strain evidence="1">F15B</strain>
    </source>
</reference>
<name>A0A8J8PCH2_9EURY</name>
<proteinExistence type="predicted"/>
<comment type="caution">
    <text evidence="1">The sequence shown here is derived from an EMBL/GenBank/DDBJ whole genome shotgun (WGS) entry which is preliminary data.</text>
</comment>
<dbReference type="RefSeq" id="WP_142979859.1">
    <property type="nucleotide sequence ID" value="NZ_RKLU01000003.1"/>
</dbReference>
<accession>A0A8J8PCH2</accession>
<dbReference type="Proteomes" id="UP000705823">
    <property type="component" value="Unassembled WGS sequence"/>
</dbReference>
<protein>
    <submittedName>
        <fullName evidence="1">Uncharacterized protein</fullName>
    </submittedName>
</protein>
<evidence type="ECO:0000313" key="1">
    <source>
        <dbReference type="EMBL" id="TQQ81298.1"/>
    </source>
</evidence>
<dbReference type="OrthoDB" id="121941at2157"/>
<gene>
    <name evidence="1" type="ORF">EGH24_09245</name>
</gene>
<sequence>MKRRTLLLGSGALLTASLGTTATHATIQEAVSIPDNANLFDPISPSTLIADPSTELAESVHTWDINFANSDGEVTSITADYGFGDAAGRFDELSSDDVTVELRQDGELTPVTIAADSYSGATATFDITDTEATADRRARVTIGTPEHGLENPPAGTYRPTLTVENANGTTDSYRAEYTARANDAGSITVAEPAQDHVFTAVPDGSGNHFEIDAVEIRGDTGNDLTEINYEVREGDTNGAIVAQKTARFSPQASYDPAGTPAETIHPDNGYSVTTDQVYTLTTVGEDADGNYASVTVQDTSGNQPSAIRIQEPSDGSHFTADTIDDEFVIAPVTVRDDDGDDDLTEVEYTVYEGDANGTVIGTETVTFRQVGWYTNDTVSVTPDDSSYTVQSDQQYTLVFTARDVDENFDTSEVTDTA</sequence>
<keyword evidence="2" id="KW-1185">Reference proteome</keyword>
<evidence type="ECO:0000313" key="2">
    <source>
        <dbReference type="Proteomes" id="UP000705823"/>
    </source>
</evidence>
<organism evidence="1 2">
    <name type="scientific">Halonotius terrestris</name>
    <dbReference type="NCBI Taxonomy" id="2487750"/>
    <lineage>
        <taxon>Archaea</taxon>
        <taxon>Methanobacteriati</taxon>
        <taxon>Methanobacteriota</taxon>
        <taxon>Stenosarchaea group</taxon>
        <taxon>Halobacteria</taxon>
        <taxon>Halobacteriales</taxon>
        <taxon>Haloferacaceae</taxon>
        <taxon>Halonotius</taxon>
    </lineage>
</organism>
<dbReference type="AlphaFoldDB" id="A0A8J8PCH2"/>